<feature type="transmembrane region" description="Helical" evidence="2">
    <location>
        <begin position="69"/>
        <end position="90"/>
    </location>
</feature>
<evidence type="ECO:0000313" key="4">
    <source>
        <dbReference type="Proteomes" id="UP000582974"/>
    </source>
</evidence>
<feature type="region of interest" description="Disordered" evidence="1">
    <location>
        <begin position="1"/>
        <end position="25"/>
    </location>
</feature>
<keyword evidence="4" id="KW-1185">Reference proteome</keyword>
<dbReference type="Proteomes" id="UP000582974">
    <property type="component" value="Unassembled WGS sequence"/>
</dbReference>
<evidence type="ECO:0000256" key="2">
    <source>
        <dbReference type="SAM" id="Phobius"/>
    </source>
</evidence>
<dbReference type="EMBL" id="JACCKD010000004">
    <property type="protein sequence ID" value="MBA0126218.1"/>
    <property type="molecule type" value="Genomic_DNA"/>
</dbReference>
<organism evidence="3 4">
    <name type="scientific">Haloechinothrix aidingensis</name>
    <dbReference type="NCBI Taxonomy" id="2752311"/>
    <lineage>
        <taxon>Bacteria</taxon>
        <taxon>Bacillati</taxon>
        <taxon>Actinomycetota</taxon>
        <taxon>Actinomycetes</taxon>
        <taxon>Pseudonocardiales</taxon>
        <taxon>Pseudonocardiaceae</taxon>
        <taxon>Haloechinothrix</taxon>
    </lineage>
</organism>
<feature type="transmembrane region" description="Helical" evidence="2">
    <location>
        <begin position="224"/>
        <end position="246"/>
    </location>
</feature>
<feature type="transmembrane region" description="Helical" evidence="2">
    <location>
        <begin position="266"/>
        <end position="284"/>
    </location>
</feature>
<gene>
    <name evidence="3" type="ORF">H0B56_11770</name>
</gene>
<protein>
    <submittedName>
        <fullName evidence="3">Uncharacterized protein</fullName>
    </submittedName>
</protein>
<evidence type="ECO:0000256" key="1">
    <source>
        <dbReference type="SAM" id="MobiDB-lite"/>
    </source>
</evidence>
<comment type="caution">
    <text evidence="3">The sequence shown here is derived from an EMBL/GenBank/DDBJ whole genome shotgun (WGS) entry which is preliminary data.</text>
</comment>
<sequence length="388" mass="42212">MVGGQQQGAATGIGRDVPAPATDRPAAEAGYSRMYMDVFRRGMRGMCTLSVIAVVSSALLVLAVPAPRWLVVFSTLVALLLVVSTGVAFVRWTPMLSSVSAMMDSRPWRPVTVYRIFRGRRTYLVELTDVDGSRGLYRVYHNLRPWFDVAGRTGVLWMVGPDSKGRAGLRLAGIHVPLLARKRRRARRGDSQMRVSRPALDPARTAADDPVVAGYMRWARSQAWWNLVVTVLSMAVATTYMAGLVTATEAGVWLRTEAGIAPSGPAMMLAAVLVVAVASVGFWLRNVRDILMMPRLLRRGSWTRLPAGLARPYRPNRQGFAVLELAVGLPDGSIRYVVVRNARPELAEYVDATGELWLAGLPHGSGPTACGVPGYAILEVARPSPAPR</sequence>
<keyword evidence="2" id="KW-0472">Membrane</keyword>
<proteinExistence type="predicted"/>
<reference evidence="3 4" key="1">
    <citation type="submission" date="2020-07" db="EMBL/GenBank/DDBJ databases">
        <title>Genome of Haloechinothrix sp.</title>
        <authorList>
            <person name="Tang S.-K."/>
            <person name="Yang L."/>
            <person name="Zhu W.-Y."/>
        </authorList>
    </citation>
    <scope>NUCLEOTIDE SEQUENCE [LARGE SCALE GENOMIC DNA]</scope>
    <source>
        <strain evidence="3 4">YIM 98757</strain>
    </source>
</reference>
<name>A0A838AAG0_9PSEU</name>
<evidence type="ECO:0000313" key="3">
    <source>
        <dbReference type="EMBL" id="MBA0126218.1"/>
    </source>
</evidence>
<feature type="transmembrane region" description="Helical" evidence="2">
    <location>
        <begin position="43"/>
        <end position="63"/>
    </location>
</feature>
<dbReference type="RefSeq" id="WP_180893060.1">
    <property type="nucleotide sequence ID" value="NZ_JACCKD010000004.1"/>
</dbReference>
<dbReference type="AlphaFoldDB" id="A0A838AAG0"/>
<keyword evidence="2" id="KW-1133">Transmembrane helix</keyword>
<keyword evidence="2" id="KW-0812">Transmembrane</keyword>
<accession>A0A838AAG0</accession>